<dbReference type="GO" id="GO:0016627">
    <property type="term" value="F:oxidoreductase activity, acting on the CH-CH group of donors"/>
    <property type="evidence" value="ECO:0007669"/>
    <property type="project" value="InterPro"/>
</dbReference>
<accession>A0A8H4RQI8</accession>
<organism evidence="1 2">
    <name type="scientific">Cudoniella acicularis</name>
    <dbReference type="NCBI Taxonomy" id="354080"/>
    <lineage>
        <taxon>Eukaryota</taxon>
        <taxon>Fungi</taxon>
        <taxon>Dikarya</taxon>
        <taxon>Ascomycota</taxon>
        <taxon>Pezizomycotina</taxon>
        <taxon>Leotiomycetes</taxon>
        <taxon>Helotiales</taxon>
        <taxon>Tricladiaceae</taxon>
        <taxon>Cudoniella</taxon>
    </lineage>
</organism>
<comment type="caution">
    <text evidence="1">The sequence shown here is derived from an EMBL/GenBank/DDBJ whole genome shotgun (WGS) entry which is preliminary data.</text>
</comment>
<name>A0A8H4RQI8_9HELO</name>
<reference evidence="1 2" key="1">
    <citation type="submission" date="2020-03" db="EMBL/GenBank/DDBJ databases">
        <title>Draft Genome Sequence of Cudoniella acicularis.</title>
        <authorList>
            <person name="Buettner E."/>
            <person name="Kellner H."/>
        </authorList>
    </citation>
    <scope>NUCLEOTIDE SEQUENCE [LARGE SCALE GENOMIC DNA]</scope>
    <source>
        <strain evidence="1 2">DSM 108380</strain>
    </source>
</reference>
<evidence type="ECO:0000313" key="2">
    <source>
        <dbReference type="Proteomes" id="UP000566819"/>
    </source>
</evidence>
<dbReference type="AlphaFoldDB" id="A0A8H4RQI8"/>
<sequence>MVSNCNNRSLNGANVVATTASTAIIATDPSIYDHLKEKWAALPINETQWIQRALGVTEILAADAMRRDRENKSPRAEVALLKHAGLTKTLGPKKYGGGE</sequence>
<dbReference type="EMBL" id="JAAMPI010000199">
    <property type="protein sequence ID" value="KAF4634232.1"/>
    <property type="molecule type" value="Genomic_DNA"/>
</dbReference>
<protein>
    <recommendedName>
        <fullName evidence="3">Acyl-CoA dehydrogenase/oxidase N-terminal domain-containing protein</fullName>
    </recommendedName>
</protein>
<gene>
    <name evidence="1" type="ORF">G7Y89_g3866</name>
</gene>
<evidence type="ECO:0008006" key="3">
    <source>
        <dbReference type="Google" id="ProtNLM"/>
    </source>
</evidence>
<proteinExistence type="predicted"/>
<dbReference type="GO" id="GO:0050660">
    <property type="term" value="F:flavin adenine dinucleotide binding"/>
    <property type="evidence" value="ECO:0007669"/>
    <property type="project" value="InterPro"/>
</dbReference>
<keyword evidence="2" id="KW-1185">Reference proteome</keyword>
<dbReference type="OrthoDB" id="5356974at2759"/>
<dbReference type="Proteomes" id="UP000566819">
    <property type="component" value="Unassembled WGS sequence"/>
</dbReference>
<dbReference type="InterPro" id="IPR037069">
    <property type="entry name" value="AcylCoA_DH/ox_N_sf"/>
</dbReference>
<evidence type="ECO:0000313" key="1">
    <source>
        <dbReference type="EMBL" id="KAF4634232.1"/>
    </source>
</evidence>
<dbReference type="Gene3D" id="1.10.540.10">
    <property type="entry name" value="Acyl-CoA dehydrogenase/oxidase, N-terminal domain"/>
    <property type="match status" value="1"/>
</dbReference>